<evidence type="ECO:0000256" key="1">
    <source>
        <dbReference type="ARBA" id="ARBA00004496"/>
    </source>
</evidence>
<dbReference type="AlphaFoldDB" id="C4GCE2"/>
<keyword evidence="4" id="KW-0963">Cytoplasm</keyword>
<organism evidence="11 12">
    <name type="scientific">Shuttleworthella satelles DSM 14600</name>
    <dbReference type="NCBI Taxonomy" id="626523"/>
    <lineage>
        <taxon>Bacteria</taxon>
        <taxon>Bacillati</taxon>
        <taxon>Bacillota</taxon>
        <taxon>Clostridia</taxon>
        <taxon>Lachnospirales</taxon>
        <taxon>Lachnospiraceae</taxon>
        <taxon>Shuttleworthella</taxon>
    </lineage>
</organism>
<dbReference type="EMBL" id="ACIP02000004">
    <property type="protein sequence ID" value="EEP27642.1"/>
    <property type="molecule type" value="Genomic_DNA"/>
</dbReference>
<dbReference type="GO" id="GO:0005737">
    <property type="term" value="C:cytoplasm"/>
    <property type="evidence" value="ECO:0007669"/>
    <property type="project" value="UniProtKB-SubCell"/>
</dbReference>
<comment type="similarity">
    <text evidence="2">Belongs to the TsaE family.</text>
</comment>
<accession>C4GCE2</accession>
<evidence type="ECO:0000256" key="6">
    <source>
        <dbReference type="ARBA" id="ARBA00022723"/>
    </source>
</evidence>
<evidence type="ECO:0000256" key="7">
    <source>
        <dbReference type="ARBA" id="ARBA00022741"/>
    </source>
</evidence>
<comment type="caution">
    <text evidence="11">The sequence shown here is derived from an EMBL/GenBank/DDBJ whole genome shotgun (WGS) entry which is preliminary data.</text>
</comment>
<sequence>MIYETNSEEETREIGRMLAERAIPGDVFTLVGDLGVGKTVLTKGFARGLGIQDHVNSPTFTIVQEYEGGRLPFYHFDVYRIADPDELQMIGFDDYIFGRGVCLIEWANLIEEVLPDRRTEIRIAKDLSKGLDYRRIQVEEVEE</sequence>
<dbReference type="InterPro" id="IPR027417">
    <property type="entry name" value="P-loop_NTPase"/>
</dbReference>
<dbReference type="Pfam" id="PF02367">
    <property type="entry name" value="TsaE"/>
    <property type="match status" value="1"/>
</dbReference>
<dbReference type="InterPro" id="IPR003442">
    <property type="entry name" value="T6A_TsaE"/>
</dbReference>
<dbReference type="GO" id="GO:0002949">
    <property type="term" value="P:tRNA threonylcarbamoyladenosine modification"/>
    <property type="evidence" value="ECO:0007669"/>
    <property type="project" value="InterPro"/>
</dbReference>
<dbReference type="HOGENOM" id="CLU_087829_5_0_9"/>
<dbReference type="PANTHER" id="PTHR33540:SF2">
    <property type="entry name" value="TRNA THREONYLCARBAMOYLADENOSINE BIOSYNTHESIS PROTEIN TSAE"/>
    <property type="match status" value="1"/>
</dbReference>
<name>C4GCE2_9FIRM</name>
<dbReference type="GO" id="GO:0046872">
    <property type="term" value="F:metal ion binding"/>
    <property type="evidence" value="ECO:0007669"/>
    <property type="project" value="UniProtKB-KW"/>
</dbReference>
<dbReference type="NCBIfam" id="TIGR00150">
    <property type="entry name" value="T6A_YjeE"/>
    <property type="match status" value="1"/>
</dbReference>
<dbReference type="RefSeq" id="WP_006906631.1">
    <property type="nucleotide sequence ID" value="NZ_GG665867.1"/>
</dbReference>
<evidence type="ECO:0000256" key="10">
    <source>
        <dbReference type="ARBA" id="ARBA00032441"/>
    </source>
</evidence>
<dbReference type="STRING" id="626523.GCWU000342_01635"/>
<keyword evidence="9" id="KW-0460">Magnesium</keyword>
<dbReference type="Gene3D" id="3.40.50.300">
    <property type="entry name" value="P-loop containing nucleotide triphosphate hydrolases"/>
    <property type="match status" value="1"/>
</dbReference>
<dbReference type="SUPFAM" id="SSF52540">
    <property type="entry name" value="P-loop containing nucleoside triphosphate hydrolases"/>
    <property type="match status" value="1"/>
</dbReference>
<keyword evidence="11" id="KW-0378">Hydrolase</keyword>
<dbReference type="PANTHER" id="PTHR33540">
    <property type="entry name" value="TRNA THREONYLCARBAMOYLADENOSINE BIOSYNTHESIS PROTEIN TSAE"/>
    <property type="match status" value="1"/>
</dbReference>
<keyword evidence="5" id="KW-0819">tRNA processing</keyword>
<dbReference type="eggNOG" id="COG0802">
    <property type="taxonomic scope" value="Bacteria"/>
</dbReference>
<comment type="subcellular location">
    <subcellularLocation>
        <location evidence="1">Cytoplasm</location>
    </subcellularLocation>
</comment>
<proteinExistence type="inferred from homology"/>
<dbReference type="Proteomes" id="UP000003494">
    <property type="component" value="Unassembled WGS sequence"/>
</dbReference>
<evidence type="ECO:0000256" key="4">
    <source>
        <dbReference type="ARBA" id="ARBA00022490"/>
    </source>
</evidence>
<evidence type="ECO:0000313" key="12">
    <source>
        <dbReference type="Proteomes" id="UP000003494"/>
    </source>
</evidence>
<evidence type="ECO:0000256" key="5">
    <source>
        <dbReference type="ARBA" id="ARBA00022694"/>
    </source>
</evidence>
<evidence type="ECO:0000256" key="2">
    <source>
        <dbReference type="ARBA" id="ARBA00007599"/>
    </source>
</evidence>
<evidence type="ECO:0000256" key="3">
    <source>
        <dbReference type="ARBA" id="ARBA00019010"/>
    </source>
</evidence>
<evidence type="ECO:0000313" key="11">
    <source>
        <dbReference type="EMBL" id="EEP27642.1"/>
    </source>
</evidence>
<dbReference type="GO" id="GO:0016787">
    <property type="term" value="F:hydrolase activity"/>
    <property type="evidence" value="ECO:0007669"/>
    <property type="project" value="UniProtKB-KW"/>
</dbReference>
<keyword evidence="6" id="KW-0479">Metal-binding</keyword>
<keyword evidence="7" id="KW-0547">Nucleotide-binding</keyword>
<reference evidence="11" key="1">
    <citation type="submission" date="2009-04" db="EMBL/GenBank/DDBJ databases">
        <authorList>
            <person name="Weinstock G."/>
            <person name="Sodergren E."/>
            <person name="Clifton S."/>
            <person name="Fulton L."/>
            <person name="Fulton B."/>
            <person name="Courtney L."/>
            <person name="Fronick C."/>
            <person name="Harrison M."/>
            <person name="Strong C."/>
            <person name="Farmer C."/>
            <person name="Delahaunty K."/>
            <person name="Markovic C."/>
            <person name="Hall O."/>
            <person name="Minx P."/>
            <person name="Tomlinson C."/>
            <person name="Mitreva M."/>
            <person name="Nelson J."/>
            <person name="Hou S."/>
            <person name="Wollam A."/>
            <person name="Pepin K.H."/>
            <person name="Johnson M."/>
            <person name="Bhonagiri V."/>
            <person name="Nash W.E."/>
            <person name="Warren W."/>
            <person name="Chinwalla A."/>
            <person name="Mardis E.R."/>
            <person name="Wilson R.K."/>
        </authorList>
    </citation>
    <scope>NUCLEOTIDE SEQUENCE [LARGE SCALE GENOMIC DNA]</scope>
    <source>
        <strain evidence="11">DSM 14600</strain>
    </source>
</reference>
<keyword evidence="12" id="KW-1185">Reference proteome</keyword>
<protein>
    <recommendedName>
        <fullName evidence="3">tRNA threonylcarbamoyladenosine biosynthesis protein TsaE</fullName>
    </recommendedName>
    <alternativeName>
        <fullName evidence="10">t(6)A37 threonylcarbamoyladenosine biosynthesis protein TsaE</fullName>
    </alternativeName>
</protein>
<dbReference type="GO" id="GO:0005524">
    <property type="term" value="F:ATP binding"/>
    <property type="evidence" value="ECO:0007669"/>
    <property type="project" value="UniProtKB-KW"/>
</dbReference>
<evidence type="ECO:0000256" key="9">
    <source>
        <dbReference type="ARBA" id="ARBA00022842"/>
    </source>
</evidence>
<evidence type="ECO:0000256" key="8">
    <source>
        <dbReference type="ARBA" id="ARBA00022840"/>
    </source>
</evidence>
<gene>
    <name evidence="11" type="ORF">GCWU000342_01635</name>
</gene>
<keyword evidence="8" id="KW-0067">ATP-binding</keyword>